<sequence>MGSTTPSATHTPRATPTTHTRHTTRRQTLAALAAAATVPVLPTVAAASTHDRAERPVADTVLHNGRVTTLDPRRPEATALAVRGNRILATGTDAQMRRLAGDHTKLIDLRRRRVVPGLNDSHTHLIRQGLSYTHELSLAGVRSAAEALRLIRHQAEHTPPPQWVRVVGGFTRHQFTDGRLPTLAELNAAVPDKPVFLLHLYDRALLNRTALHLLGFTKSTPAPPGSEIEHDAAGNPTGLLIAKPSATLLYGTLARLPGLSPEDQHVSTRYYLRHLNARGVTGVMDAGGGHQTFPDDYDVVRRLHRAGQLTARIGYHVFTQRPGDELADFRRMAELVSPGEGDAMLRMLGAGEMLTYSAADFENFEEPRPELPGAMAAQLRSVLGFLGERHWPFRLHATYEESITRFLDVIEEVHGPDGPDVPFILDHAETISARSIDRVARLGGRIAVQHRMAFQGETFLRRYGAAAAAHTPPVRRMLRAGVPVGLGTDATRVASDNVWTALYWLVTGRTVGGHVIHPPESRLDRIAALRLLTQGSATLADEEQDRGTLSPGRYADLAVLREDYLSVPAHRIPEMASVLTMVGGRVVHGAAEHAALNPPLPPVRPSYSPLLTGANAL</sequence>
<protein>
    <recommendedName>
        <fullName evidence="2">Amidohydrolase 3 domain-containing protein</fullName>
    </recommendedName>
</protein>
<dbReference type="SUPFAM" id="SSF51556">
    <property type="entry name" value="Metallo-dependent hydrolases"/>
    <property type="match status" value="1"/>
</dbReference>
<proteinExistence type="predicted"/>
<feature type="domain" description="Amidohydrolase 3" evidence="2">
    <location>
        <begin position="106"/>
        <end position="588"/>
    </location>
</feature>
<dbReference type="PANTHER" id="PTHR22642:SF21">
    <property type="entry name" value="PERIPLASMIC PROTEIN"/>
    <property type="match status" value="1"/>
</dbReference>
<dbReference type="InterPro" id="IPR033932">
    <property type="entry name" value="YtcJ-like"/>
</dbReference>
<feature type="region of interest" description="Disordered" evidence="1">
    <location>
        <begin position="1"/>
        <end position="24"/>
    </location>
</feature>
<dbReference type="InterPro" id="IPR013108">
    <property type="entry name" value="Amidohydro_3"/>
</dbReference>
<name>A0ABQ2M2T7_9ACTN</name>
<comment type="caution">
    <text evidence="3">The sequence shown here is derived from an EMBL/GenBank/DDBJ whole genome shotgun (WGS) entry which is preliminary data.</text>
</comment>
<evidence type="ECO:0000313" key="3">
    <source>
        <dbReference type="EMBL" id="GGO46171.1"/>
    </source>
</evidence>
<dbReference type="InterPro" id="IPR032466">
    <property type="entry name" value="Metal_Hydrolase"/>
</dbReference>
<dbReference type="PANTHER" id="PTHR22642">
    <property type="entry name" value="IMIDAZOLONEPROPIONASE"/>
    <property type="match status" value="1"/>
</dbReference>
<reference evidence="4" key="1">
    <citation type="journal article" date="2019" name="Int. J. Syst. Evol. Microbiol.">
        <title>The Global Catalogue of Microorganisms (GCM) 10K type strain sequencing project: providing services to taxonomists for standard genome sequencing and annotation.</title>
        <authorList>
            <consortium name="The Broad Institute Genomics Platform"/>
            <consortium name="The Broad Institute Genome Sequencing Center for Infectious Disease"/>
            <person name="Wu L."/>
            <person name="Ma J."/>
        </authorList>
    </citation>
    <scope>NUCLEOTIDE SEQUENCE [LARGE SCALE GENOMIC DNA]</scope>
    <source>
        <strain evidence="4">CGMCC 4.7349</strain>
    </source>
</reference>
<organism evidence="3 4">
    <name type="scientific">Streptomyces lasiicapitis</name>
    <dbReference type="NCBI Taxonomy" id="1923961"/>
    <lineage>
        <taxon>Bacteria</taxon>
        <taxon>Bacillati</taxon>
        <taxon>Actinomycetota</taxon>
        <taxon>Actinomycetes</taxon>
        <taxon>Kitasatosporales</taxon>
        <taxon>Streptomycetaceae</taxon>
        <taxon>Streptomyces</taxon>
    </lineage>
</organism>
<accession>A0ABQ2M2T7</accession>
<dbReference type="Pfam" id="PF07969">
    <property type="entry name" value="Amidohydro_3"/>
    <property type="match status" value="1"/>
</dbReference>
<dbReference type="RefSeq" id="WP_189174746.1">
    <property type="nucleotide sequence ID" value="NZ_BMNG01000007.1"/>
</dbReference>
<evidence type="ECO:0000313" key="4">
    <source>
        <dbReference type="Proteomes" id="UP000656881"/>
    </source>
</evidence>
<dbReference type="EMBL" id="BMNG01000007">
    <property type="protein sequence ID" value="GGO46171.1"/>
    <property type="molecule type" value="Genomic_DNA"/>
</dbReference>
<keyword evidence="4" id="KW-1185">Reference proteome</keyword>
<dbReference type="Gene3D" id="2.30.40.10">
    <property type="entry name" value="Urease, subunit C, domain 1"/>
    <property type="match status" value="1"/>
</dbReference>
<dbReference type="SUPFAM" id="SSF51338">
    <property type="entry name" value="Composite domain of metallo-dependent hydrolases"/>
    <property type="match status" value="1"/>
</dbReference>
<dbReference type="Gene3D" id="3.10.310.70">
    <property type="match status" value="1"/>
</dbReference>
<feature type="compositionally biased region" description="Low complexity" evidence="1">
    <location>
        <begin position="1"/>
        <end position="18"/>
    </location>
</feature>
<gene>
    <name evidence="3" type="ORF">GCM10012286_36460</name>
</gene>
<dbReference type="Proteomes" id="UP000656881">
    <property type="component" value="Unassembled WGS sequence"/>
</dbReference>
<dbReference type="InterPro" id="IPR011059">
    <property type="entry name" value="Metal-dep_hydrolase_composite"/>
</dbReference>
<dbReference type="Gene3D" id="3.20.20.140">
    <property type="entry name" value="Metal-dependent hydrolases"/>
    <property type="match status" value="1"/>
</dbReference>
<evidence type="ECO:0000259" key="2">
    <source>
        <dbReference type="Pfam" id="PF07969"/>
    </source>
</evidence>
<dbReference type="CDD" id="cd01300">
    <property type="entry name" value="YtcJ_like"/>
    <property type="match status" value="1"/>
</dbReference>
<evidence type="ECO:0000256" key="1">
    <source>
        <dbReference type="SAM" id="MobiDB-lite"/>
    </source>
</evidence>